<dbReference type="InterPro" id="IPR029063">
    <property type="entry name" value="SAM-dependent_MTases_sf"/>
</dbReference>
<feature type="domain" description="Methyltransferase type 11" evidence="2">
    <location>
        <begin position="43"/>
        <end position="136"/>
    </location>
</feature>
<evidence type="ECO:0000259" key="2">
    <source>
        <dbReference type="Pfam" id="PF08241"/>
    </source>
</evidence>
<dbReference type="InterPro" id="IPR013216">
    <property type="entry name" value="Methyltransf_11"/>
</dbReference>
<dbReference type="InterPro" id="IPR050508">
    <property type="entry name" value="Methyltransf_Superfamily"/>
</dbReference>
<dbReference type="EMBL" id="JACARV010000026">
    <property type="protein sequence ID" value="NWC80764.1"/>
    <property type="molecule type" value="Genomic_DNA"/>
</dbReference>
<feature type="coiled-coil region" evidence="1">
    <location>
        <begin position="236"/>
        <end position="311"/>
    </location>
</feature>
<dbReference type="RefSeq" id="WP_177010437.1">
    <property type="nucleotide sequence ID" value="NZ_JACARV010000026.1"/>
</dbReference>
<dbReference type="CDD" id="cd02440">
    <property type="entry name" value="AdoMet_MTases"/>
    <property type="match status" value="1"/>
</dbReference>
<dbReference type="PANTHER" id="PTHR42912">
    <property type="entry name" value="METHYLTRANSFERASE"/>
    <property type="match status" value="1"/>
</dbReference>
<accession>A0A7Y8D1N7</accession>
<keyword evidence="3" id="KW-0489">Methyltransferase</keyword>
<name>A0A7Y8D1N7_PSEPU</name>
<dbReference type="Pfam" id="PF08241">
    <property type="entry name" value="Methyltransf_11"/>
    <property type="match status" value="1"/>
</dbReference>
<dbReference type="Proteomes" id="UP000542695">
    <property type="component" value="Unassembled WGS sequence"/>
</dbReference>
<organism evidence="3 4">
    <name type="scientific">Pseudomonas putida</name>
    <name type="common">Arthrobacter siderocapsulatus</name>
    <dbReference type="NCBI Taxonomy" id="303"/>
    <lineage>
        <taxon>Bacteria</taxon>
        <taxon>Pseudomonadati</taxon>
        <taxon>Pseudomonadota</taxon>
        <taxon>Gammaproteobacteria</taxon>
        <taxon>Pseudomonadales</taxon>
        <taxon>Pseudomonadaceae</taxon>
        <taxon>Pseudomonas</taxon>
    </lineage>
</organism>
<dbReference type="Gene3D" id="3.40.50.150">
    <property type="entry name" value="Vaccinia Virus protein VP39"/>
    <property type="match status" value="1"/>
</dbReference>
<dbReference type="GO" id="GO:0032259">
    <property type="term" value="P:methylation"/>
    <property type="evidence" value="ECO:0007669"/>
    <property type="project" value="UniProtKB-KW"/>
</dbReference>
<keyword evidence="1" id="KW-0175">Coiled coil</keyword>
<evidence type="ECO:0000256" key="1">
    <source>
        <dbReference type="SAM" id="Coils"/>
    </source>
</evidence>
<protein>
    <submittedName>
        <fullName evidence="3">Class I SAM-dependent methyltransferase</fullName>
    </submittedName>
</protein>
<comment type="caution">
    <text evidence="3">The sequence shown here is derived from an EMBL/GenBank/DDBJ whole genome shotgun (WGS) entry which is preliminary data.</text>
</comment>
<gene>
    <name evidence="3" type="ORF">HX798_10690</name>
</gene>
<dbReference type="AlphaFoldDB" id="A0A7Y8D1N7"/>
<evidence type="ECO:0000313" key="4">
    <source>
        <dbReference type="Proteomes" id="UP000542695"/>
    </source>
</evidence>
<evidence type="ECO:0000313" key="3">
    <source>
        <dbReference type="EMBL" id="NWC80764.1"/>
    </source>
</evidence>
<reference evidence="3 4" key="1">
    <citation type="submission" date="2020-04" db="EMBL/GenBank/DDBJ databases">
        <title>Molecular characterization of pseudomonads from Agaricus bisporus reveal novel blotch 2 pathogens in Western Europe.</title>
        <authorList>
            <person name="Taparia T."/>
            <person name="Krijger M."/>
            <person name="Haynes E."/>
            <person name="Elpinstone J.G."/>
            <person name="Noble R."/>
            <person name="Van Der Wolf J."/>
        </authorList>
    </citation>
    <scope>NUCLEOTIDE SEQUENCE [LARGE SCALE GENOMIC DNA]</scope>
    <source>
        <strain evidence="3 4">P7765</strain>
    </source>
</reference>
<proteinExistence type="predicted"/>
<sequence length="477" mass="53249">MSQFYRAFEDEHRGSHETIKQRLQIYLPFITPLLKLYSEPHALDVGCGRGEWLETLIENGFKATGVDLDEGMLEACQARALPAEKAEALSYLQSLPSESLTVLSGFHIVEHIPFDALKALVSEANRVLKPGGLLILETPNAENLIVGTQNFYLDPTHERPIPHMLLEFLVKFSGFWRTKLLRLQENPRLIDAPSLTLMEVLGGASPDYAIVAQKAAGQLDISAFNAVFEGSYGLSLADLAQRYEATLANRSEEQRQMLDHNNARVSAVERENAALQTQVHDLKVSVLNLRLDELKLANETLQRSLDEALKNAHHWHTEAEVRQQHVVALSDANAYKDQTVSALNDHLQQLKTSTSWRVTAPMRQGVIVTRKLILSPTKTSMHLIRAGLKGVLSRPTLRRFIKKVLARSPSTYAYLQKLAARLRSESALPSQTVQYTEPYASATYAPGNAPAAPADFTENAKAIYLRLNSNEPRKDMN</sequence>
<dbReference type="GO" id="GO:0008757">
    <property type="term" value="F:S-adenosylmethionine-dependent methyltransferase activity"/>
    <property type="evidence" value="ECO:0007669"/>
    <property type="project" value="InterPro"/>
</dbReference>
<keyword evidence="3" id="KW-0808">Transferase</keyword>
<dbReference type="SUPFAM" id="SSF53335">
    <property type="entry name" value="S-adenosyl-L-methionine-dependent methyltransferases"/>
    <property type="match status" value="1"/>
</dbReference>